<evidence type="ECO:0000313" key="8">
    <source>
        <dbReference type="EMBL" id="MFD0947258.1"/>
    </source>
</evidence>
<dbReference type="InterPro" id="IPR036264">
    <property type="entry name" value="Bact_exopeptidase_dim_dom"/>
</dbReference>
<keyword evidence="9" id="KW-1185">Reference proteome</keyword>
<dbReference type="PANTHER" id="PTHR45962">
    <property type="entry name" value="N-FATTY-ACYL-AMINO ACID SYNTHASE/HYDROLASE PM20D1"/>
    <property type="match status" value="1"/>
</dbReference>
<dbReference type="Gene3D" id="3.40.630.10">
    <property type="entry name" value="Zn peptidases"/>
    <property type="match status" value="1"/>
</dbReference>
<dbReference type="RefSeq" id="WP_264944987.1">
    <property type="nucleotide sequence ID" value="NZ_JAPDRA010000006.1"/>
</dbReference>
<evidence type="ECO:0000256" key="2">
    <source>
        <dbReference type="ARBA" id="ARBA00022670"/>
    </source>
</evidence>
<feature type="domain" description="Peptidase M20 dimerisation" evidence="7">
    <location>
        <begin position="221"/>
        <end position="365"/>
    </location>
</feature>
<gene>
    <name evidence="8" type="ORF">ACFQ1E_12985</name>
</gene>
<sequence>MARRMYAAFLAMAVATSPGAAWAQAQSPAATQAEAQALDLLKRGIAFRTVAGEGNQTFEYATYLKSVLVAGGFADEDVTVERLGDTAWLAARYRGTGKAKNGAKPLLISGHMDVVEAKPSDWERDPFTAVVENGYIWGRGASDMKYDLSTMVATLLQLKREGFKPGRDILLLLSGDEETSMKTTAALADKFHDAELLLNIDGGGGEYDEAGKPIVFGVQGAEKTYADFELTFTNPGGHSSAPRRTNAIYSLSRALSRIGAYEFPAQIDEITRASLLAAAENAPAPLADAMRRFVANPDDKEALKTLRDDPSYVGQTGTTCVATMITAGHARNALPQKAVANINCRIFPGVKVADVQKTLAEVVGDPSMTIVELDSGSRASDASPLRPDLMKAVTKAVRARFPKVPVVPVMSAGATDSMWFRAAGVPSYGISPIFMKSSDGFAHGLNERTPLSELGPSITYYKSLLADLAK</sequence>
<dbReference type="InterPro" id="IPR011650">
    <property type="entry name" value="Peptidase_M20_dimer"/>
</dbReference>
<proteinExistence type="inferred from homology"/>
<dbReference type="Gene3D" id="1.10.150.900">
    <property type="match status" value="1"/>
</dbReference>
<accession>A0ABW3H7A9</accession>
<comment type="similarity">
    <text evidence="1">Belongs to the peptidase M20A family.</text>
</comment>
<keyword evidence="5" id="KW-0862">Zinc</keyword>
<name>A0ABW3H7A9_9SPHN</name>
<dbReference type="PROSITE" id="PS00758">
    <property type="entry name" value="ARGE_DAPE_CPG2_1"/>
    <property type="match status" value="1"/>
</dbReference>
<comment type="caution">
    <text evidence="8">The sequence shown here is derived from an EMBL/GenBank/DDBJ whole genome shotgun (WGS) entry which is preliminary data.</text>
</comment>
<feature type="chain" id="PRO_5045929207" evidence="6">
    <location>
        <begin position="24"/>
        <end position="470"/>
    </location>
</feature>
<evidence type="ECO:0000259" key="7">
    <source>
        <dbReference type="Pfam" id="PF07687"/>
    </source>
</evidence>
<dbReference type="NCBIfam" id="NF006596">
    <property type="entry name" value="PRK09133.1"/>
    <property type="match status" value="1"/>
</dbReference>
<evidence type="ECO:0000256" key="1">
    <source>
        <dbReference type="ARBA" id="ARBA00006247"/>
    </source>
</evidence>
<organism evidence="8 9">
    <name type="scientific">Sphingomonas canadensis</name>
    <dbReference type="NCBI Taxonomy" id="1219257"/>
    <lineage>
        <taxon>Bacteria</taxon>
        <taxon>Pseudomonadati</taxon>
        <taxon>Pseudomonadota</taxon>
        <taxon>Alphaproteobacteria</taxon>
        <taxon>Sphingomonadales</taxon>
        <taxon>Sphingomonadaceae</taxon>
        <taxon>Sphingomonas</taxon>
    </lineage>
</organism>
<reference evidence="9" key="1">
    <citation type="journal article" date="2019" name="Int. J. Syst. Evol. Microbiol.">
        <title>The Global Catalogue of Microorganisms (GCM) 10K type strain sequencing project: providing services to taxonomists for standard genome sequencing and annotation.</title>
        <authorList>
            <consortium name="The Broad Institute Genomics Platform"/>
            <consortium name="The Broad Institute Genome Sequencing Center for Infectious Disease"/>
            <person name="Wu L."/>
            <person name="Ma J."/>
        </authorList>
    </citation>
    <scope>NUCLEOTIDE SEQUENCE [LARGE SCALE GENOMIC DNA]</scope>
    <source>
        <strain evidence="9">CCUG 62982</strain>
    </source>
</reference>
<evidence type="ECO:0000313" key="9">
    <source>
        <dbReference type="Proteomes" id="UP001596977"/>
    </source>
</evidence>
<dbReference type="PANTHER" id="PTHR45962:SF1">
    <property type="entry name" value="N-FATTY-ACYL-AMINO ACID SYNTHASE_HYDROLASE PM20D1"/>
    <property type="match status" value="1"/>
</dbReference>
<dbReference type="EMBL" id="JBHTJG010000006">
    <property type="protein sequence ID" value="MFD0947258.1"/>
    <property type="molecule type" value="Genomic_DNA"/>
</dbReference>
<evidence type="ECO:0000256" key="6">
    <source>
        <dbReference type="SAM" id="SignalP"/>
    </source>
</evidence>
<dbReference type="SUPFAM" id="SSF53187">
    <property type="entry name" value="Zn-dependent exopeptidases"/>
    <property type="match status" value="1"/>
</dbReference>
<keyword evidence="4" id="KW-0378">Hydrolase</keyword>
<keyword evidence="2" id="KW-0645">Protease</keyword>
<dbReference type="InterPro" id="IPR047177">
    <property type="entry name" value="Pept_M20A"/>
</dbReference>
<protein>
    <submittedName>
        <fullName evidence="8">M20/M25/M40 family metallo-hydrolase</fullName>
    </submittedName>
</protein>
<evidence type="ECO:0000256" key="5">
    <source>
        <dbReference type="ARBA" id="ARBA00022833"/>
    </source>
</evidence>
<dbReference type="Proteomes" id="UP001596977">
    <property type="component" value="Unassembled WGS sequence"/>
</dbReference>
<dbReference type="Pfam" id="PF01546">
    <property type="entry name" value="Peptidase_M20"/>
    <property type="match status" value="1"/>
</dbReference>
<dbReference type="Pfam" id="PF07687">
    <property type="entry name" value="M20_dimer"/>
    <property type="match status" value="1"/>
</dbReference>
<evidence type="ECO:0000256" key="4">
    <source>
        <dbReference type="ARBA" id="ARBA00022801"/>
    </source>
</evidence>
<keyword evidence="6" id="KW-0732">Signal</keyword>
<dbReference type="InterPro" id="IPR001261">
    <property type="entry name" value="ArgE/DapE_CS"/>
</dbReference>
<evidence type="ECO:0000256" key="3">
    <source>
        <dbReference type="ARBA" id="ARBA00022723"/>
    </source>
</evidence>
<dbReference type="SUPFAM" id="SSF55031">
    <property type="entry name" value="Bacterial exopeptidase dimerisation domain"/>
    <property type="match status" value="1"/>
</dbReference>
<dbReference type="InterPro" id="IPR002933">
    <property type="entry name" value="Peptidase_M20"/>
</dbReference>
<dbReference type="Gene3D" id="3.30.70.360">
    <property type="match status" value="1"/>
</dbReference>
<keyword evidence="3" id="KW-0479">Metal-binding</keyword>
<feature type="signal peptide" evidence="6">
    <location>
        <begin position="1"/>
        <end position="23"/>
    </location>
</feature>